<dbReference type="Pfam" id="PF00009">
    <property type="entry name" value="GTP_EFTU"/>
    <property type="match status" value="1"/>
</dbReference>
<dbReference type="SMART" id="SM00397">
    <property type="entry name" value="t_SNARE"/>
    <property type="match status" value="2"/>
</dbReference>
<evidence type="ECO:0000256" key="3">
    <source>
        <dbReference type="ARBA" id="ARBA00022741"/>
    </source>
</evidence>
<dbReference type="PROSITE" id="PS50192">
    <property type="entry name" value="T_SNARE"/>
    <property type="match status" value="1"/>
</dbReference>
<evidence type="ECO:0000259" key="13">
    <source>
        <dbReference type="PROSITE" id="PS51722"/>
    </source>
</evidence>
<dbReference type="GO" id="GO:0070125">
    <property type="term" value="P:mitochondrial translational elongation"/>
    <property type="evidence" value="ECO:0007669"/>
    <property type="project" value="TreeGrafter"/>
</dbReference>
<dbReference type="Pfam" id="PF03143">
    <property type="entry name" value="GTP_EFTU_D3"/>
    <property type="match status" value="1"/>
</dbReference>
<gene>
    <name evidence="14" type="ORF">D9619_003230</name>
</gene>
<dbReference type="InterPro" id="IPR004160">
    <property type="entry name" value="Transl_elong_EFTu/EF1A_C"/>
</dbReference>
<feature type="coiled-coil region" evidence="10">
    <location>
        <begin position="1030"/>
        <end position="1062"/>
    </location>
</feature>
<dbReference type="NCBIfam" id="NF009372">
    <property type="entry name" value="PRK12735.1"/>
    <property type="match status" value="1"/>
</dbReference>
<feature type="region of interest" description="Disordered" evidence="11">
    <location>
        <begin position="846"/>
        <end position="900"/>
    </location>
</feature>
<feature type="compositionally biased region" description="Basic and acidic residues" evidence="11">
    <location>
        <begin position="872"/>
        <end position="883"/>
    </location>
</feature>
<dbReference type="InterPro" id="IPR004161">
    <property type="entry name" value="EFTu-like_2"/>
</dbReference>
<feature type="compositionally biased region" description="Acidic residues" evidence="11">
    <location>
        <begin position="474"/>
        <end position="486"/>
    </location>
</feature>
<sequence length="1804" mass="199613">MDMPPLPIELEGLSTVLEQSLEALASGSQEIQNAAIQAARHIFDLYTLFDNYTRPTAVKTELSSAPHINELLGSLAPSQAPQTRSKAKDQAQKSVDNGVEKVLFEPTPITSLFVDGMDDEQVWAQLDLRTKAICRMLDFVLEGASEGAEAEELSEEESDEEPFMDEDTELKFRAAIQAYQNGEHDGDINDVLAQFGLGEDGDEDMEGEWEDEDEDEDGFGMSDDRDEDAEEGEEEEEGEEGISPLRDHELEQGNRKKPLLPPSRKQKGKFPSSELDDDFFNLAEFNADTERAEAKYSTRGRLSGDDSDEEEMDVDLFANVDLNDGDEDGEDGDGEALFYRDFFEPPSRSTVAGPSSKDINKKTQVRFHEQVRVKKIKATGKNRSLHDDSDEEDDEDEDFFGGEDEEGFGVEGEDDEGFEDGLEYDEEEEDSEDDDEGLEGEEDVDDGRSEEGSENSDEAGDQRSTINRLKQDLFEDEDEEPDDDMTTYERRMSSLKEQIAELEAENVAPKEWTLMGEAGSRSRPQNSLLEEDLEFERVMKAVPVTTEESVKSLAEIIKARILENRFDDVVRIRPLEDKPFLPSKFFELNDKKSSQSLAQIYENDYVASQAGGSLPDDRDGKLVKEHEEINALWENICGKLDALCNAHFVPKQPKATISTVTNTATATLESALPTTKSTSTMLAPEEVFSASGPSRARSELTPTEKRTQRAKERKQKKRQRDALDKGVDKFAKAAKSIGGVKKQKQAALDSIVKHGKGVTVVGKQSAASSKKSHKKCYGEFDAALSKSVTQLKRGYLPPVPSSLIIPAAMNFFKKKNAETIPPVSEPSIAQAPSNSSYNRASANTYVASRDGDPYNTNGGSNSRKVYNNPNKVEYDNDYSDKYNRNRGVGDVYTRGGGDVNNDRNELFSGYNPEKSAGSGRFFDGPSAGPAPPVGEETEEDVEGIKRQTRWTKQESVNSTRNALRMAREAEETARNTLGRLGDQSEKLANTERHLDVSKGHSQKADDKTDELKQLNRSIFRPVITWNKDSKRAAQEAKVQARYEEEREEREKAMMDVRETQNRIGRGQTYGRSDNDEELLGRGKQLSQGALAAKKEQRKRYQFDATASDDEIEDELDGNLDEIDEATKRLKALGMTMNEELDKQIGRIKRIEDKTVDVDGRIYRNTERVTRPTVDELVENVELIDEVKPFACTEGVVEGELASCHAGMDGRPVRGRGEAGVLVVGPRLSRSAFSDFNSCCNSARDIFCDSLFFSIIWEWGFGSVKLSCERIAILFIRGGRWGLEMWEKGTGAVWLTSAACLRAWSISGGVSPLASRNCILWVTGDAWAYRKILAKYIRAAKRTLTFGSLRNATALEMSSLRSGEDIAGSKESGNPNPLSGAPRAVCSIPLLLRHTVLTAPPASLSGAWARQNPSALLSVTGHVDHGKTTLTAAITKVLSSKGGAKFTDYNQIDKAPEEKARGITINSAHVEYETASRHYGHIDCPGHADYIKNMITGAAQMDGAIIVVSATDGQMPQTREHLLLARQVGIKRLVVFINKVDQISDPEMLELVDMEMRDLLSTYNFDGEGTPIIMGSALAALEGRDNAVGEDKIVELMAACDEWLEQPVRDLEKPFLMPIEDVFSISGRGTVATGRVERGIANKGTDVEIIGFGSTLKTTLTGIEMFHKELDRAEAGDNMGALLRGVKREQLRRGQILAVPGSIKAAKKFKAQLYILTKDEGGRYTPFMANYRPQCFIRTADITASLSFPEGTPDAAEKMVMPGDNVEMVCDLVFDVALEVGTRFTLREANKTIGTGLVTEILEWA</sequence>
<feature type="compositionally biased region" description="Acidic residues" evidence="11">
    <location>
        <begin position="305"/>
        <end position="314"/>
    </location>
</feature>
<protein>
    <recommendedName>
        <fullName evidence="9">Elongation factor Tu</fullName>
    </recommendedName>
</protein>
<comment type="similarity">
    <text evidence="2">Belongs to the TRAFAC class translation factor GTPase superfamily. Classic translation factor GTPase family. EF-Tu/EF-1A subfamily.</text>
</comment>
<dbReference type="GO" id="GO:0003746">
    <property type="term" value="F:translation elongation factor activity"/>
    <property type="evidence" value="ECO:0007669"/>
    <property type="project" value="UniProtKB-KW"/>
</dbReference>
<feature type="region of interest" description="Disordered" evidence="11">
    <location>
        <begin position="982"/>
        <end position="1009"/>
    </location>
</feature>
<dbReference type="NCBIfam" id="NF000766">
    <property type="entry name" value="PRK00049.1"/>
    <property type="match status" value="1"/>
</dbReference>
<dbReference type="PANTHER" id="PTHR43721">
    <property type="entry name" value="ELONGATION FACTOR TU-RELATED"/>
    <property type="match status" value="1"/>
</dbReference>
<reference evidence="14 15" key="1">
    <citation type="journal article" date="2020" name="ISME J.">
        <title>Uncovering the hidden diversity of litter-decomposition mechanisms in mushroom-forming fungi.</title>
        <authorList>
            <person name="Floudas D."/>
            <person name="Bentzer J."/>
            <person name="Ahren D."/>
            <person name="Johansson T."/>
            <person name="Persson P."/>
            <person name="Tunlid A."/>
        </authorList>
    </citation>
    <scope>NUCLEOTIDE SEQUENCE [LARGE SCALE GENOMIC DNA]</scope>
    <source>
        <strain evidence="14 15">CBS 101986</strain>
    </source>
</reference>
<feature type="region of interest" description="Disordered" evidence="11">
    <location>
        <begin position="923"/>
        <end position="960"/>
    </location>
</feature>
<evidence type="ECO:0000256" key="2">
    <source>
        <dbReference type="ARBA" id="ARBA00007249"/>
    </source>
</evidence>
<keyword evidence="10" id="KW-0175">Coiled coil</keyword>
<dbReference type="InterPro" id="IPR041709">
    <property type="entry name" value="EF-Tu_GTP-bd"/>
</dbReference>
<feature type="region of interest" description="Disordered" evidence="11">
    <location>
        <begin position="197"/>
        <end position="488"/>
    </location>
</feature>
<dbReference type="PROSITE" id="PS51722">
    <property type="entry name" value="G_TR_2"/>
    <property type="match status" value="1"/>
</dbReference>
<feature type="domain" description="T-SNARE coiled-coil homology" evidence="12">
    <location>
        <begin position="1109"/>
        <end position="1171"/>
    </location>
</feature>
<comment type="caution">
    <text evidence="14">The sequence shown here is derived from an EMBL/GenBank/DDBJ whole genome shotgun (WGS) entry which is preliminary data.</text>
</comment>
<dbReference type="SUPFAM" id="SSF52540">
    <property type="entry name" value="P-loop containing nucleoside triphosphate hydrolases"/>
    <property type="match status" value="1"/>
</dbReference>
<dbReference type="FunFam" id="3.40.50.300:FF:000003">
    <property type="entry name" value="Elongation factor Tu"/>
    <property type="match status" value="1"/>
</dbReference>
<dbReference type="PANTHER" id="PTHR43721:SF36">
    <property type="entry name" value="ELONGATION FACTOR TU, MITOCHONDRIAL"/>
    <property type="match status" value="1"/>
</dbReference>
<dbReference type="InterPro" id="IPR012173">
    <property type="entry name" value="Mpp10"/>
</dbReference>
<evidence type="ECO:0000256" key="4">
    <source>
        <dbReference type="ARBA" id="ARBA00022768"/>
    </source>
</evidence>
<dbReference type="InterPro" id="IPR027417">
    <property type="entry name" value="P-loop_NTPase"/>
</dbReference>
<dbReference type="InterPro" id="IPR050055">
    <property type="entry name" value="EF-Tu_GTPase"/>
</dbReference>
<dbReference type="InterPro" id="IPR031157">
    <property type="entry name" value="G_TR_CS"/>
</dbReference>
<dbReference type="GO" id="GO:0005525">
    <property type="term" value="F:GTP binding"/>
    <property type="evidence" value="ECO:0007669"/>
    <property type="project" value="UniProtKB-KW"/>
</dbReference>
<dbReference type="InterPro" id="IPR000727">
    <property type="entry name" value="T_SNARE_dom"/>
</dbReference>
<feature type="compositionally biased region" description="Polar residues" evidence="11">
    <location>
        <begin position="854"/>
        <end position="870"/>
    </location>
</feature>
<dbReference type="InterPro" id="IPR033720">
    <property type="entry name" value="EFTU_2"/>
</dbReference>
<evidence type="ECO:0000256" key="8">
    <source>
        <dbReference type="ARBA" id="ARBA00023134"/>
    </source>
</evidence>
<dbReference type="InterPro" id="IPR004541">
    <property type="entry name" value="Transl_elong_EFTu/EF1A_bac/org"/>
</dbReference>
<dbReference type="InterPro" id="IPR009001">
    <property type="entry name" value="Transl_elong_EF1A/Init_IF2_C"/>
</dbReference>
<feature type="compositionally biased region" description="Basic and acidic residues" evidence="11">
    <location>
        <begin position="696"/>
        <end position="710"/>
    </location>
</feature>
<dbReference type="InterPro" id="IPR000795">
    <property type="entry name" value="T_Tr_GTP-bd_dom"/>
</dbReference>
<keyword evidence="4" id="KW-0251">Elongation factor</keyword>
<dbReference type="PRINTS" id="PR00315">
    <property type="entry name" value="ELONGATNFCT"/>
</dbReference>
<dbReference type="NCBIfam" id="NF009373">
    <property type="entry name" value="PRK12736.1"/>
    <property type="match status" value="1"/>
</dbReference>
<dbReference type="FunFam" id="2.40.30.10:FF:000001">
    <property type="entry name" value="Elongation factor Tu"/>
    <property type="match status" value="1"/>
</dbReference>
<feature type="compositionally biased region" description="Acidic residues" evidence="11">
    <location>
        <begin position="388"/>
        <end position="445"/>
    </location>
</feature>
<proteinExistence type="inferred from homology"/>
<evidence type="ECO:0000256" key="9">
    <source>
        <dbReference type="RuleBase" id="RU004061"/>
    </source>
</evidence>
<feature type="region of interest" description="Disordered" evidence="11">
    <location>
        <begin position="688"/>
        <end position="725"/>
    </location>
</feature>
<evidence type="ECO:0000256" key="5">
    <source>
        <dbReference type="ARBA" id="ARBA00022917"/>
    </source>
</evidence>
<dbReference type="EMBL" id="JAACJJ010000056">
    <property type="protein sequence ID" value="KAF5313192.1"/>
    <property type="molecule type" value="Genomic_DNA"/>
</dbReference>
<evidence type="ECO:0000313" key="15">
    <source>
        <dbReference type="Proteomes" id="UP000567179"/>
    </source>
</evidence>
<dbReference type="Pfam" id="PF04006">
    <property type="entry name" value="Mpp10"/>
    <property type="match status" value="1"/>
</dbReference>
<feature type="compositionally biased region" description="Acidic residues" evidence="11">
    <location>
        <begin position="199"/>
        <end position="240"/>
    </location>
</feature>
<dbReference type="GO" id="GO:0006364">
    <property type="term" value="P:rRNA processing"/>
    <property type="evidence" value="ECO:0007669"/>
    <property type="project" value="InterPro"/>
</dbReference>
<dbReference type="Proteomes" id="UP000567179">
    <property type="component" value="Unassembled WGS sequence"/>
</dbReference>
<dbReference type="GO" id="GO:0005739">
    <property type="term" value="C:mitochondrion"/>
    <property type="evidence" value="ECO:0007669"/>
    <property type="project" value="UniProtKB-SubCell"/>
</dbReference>
<evidence type="ECO:0000259" key="12">
    <source>
        <dbReference type="PROSITE" id="PS50192"/>
    </source>
</evidence>
<feature type="domain" description="Tr-type G" evidence="13">
    <location>
        <begin position="1411"/>
        <end position="1607"/>
    </location>
</feature>
<keyword evidence="7" id="KW-0496">Mitochondrion</keyword>
<evidence type="ECO:0000256" key="11">
    <source>
        <dbReference type="SAM" id="MobiDB-lite"/>
    </source>
</evidence>
<keyword evidence="5" id="KW-0648">Protein biosynthesis</keyword>
<dbReference type="SUPFAM" id="SSF58038">
    <property type="entry name" value="SNARE fusion complex"/>
    <property type="match status" value="2"/>
</dbReference>
<keyword evidence="15" id="KW-1185">Reference proteome</keyword>
<dbReference type="CDD" id="cd03707">
    <property type="entry name" value="EFTU_III"/>
    <property type="match status" value="1"/>
</dbReference>
<evidence type="ECO:0000256" key="1">
    <source>
        <dbReference type="ARBA" id="ARBA00004173"/>
    </source>
</evidence>
<keyword evidence="8" id="KW-0342">GTP-binding</keyword>
<dbReference type="HAMAP" id="MF_00118_B">
    <property type="entry name" value="EF_Tu_B"/>
    <property type="match status" value="1"/>
</dbReference>
<dbReference type="Gene3D" id="3.40.50.300">
    <property type="entry name" value="P-loop containing nucleotide triphosphate hydrolases"/>
    <property type="match status" value="1"/>
</dbReference>
<organism evidence="14 15">
    <name type="scientific">Psilocybe cf. subviscida</name>
    <dbReference type="NCBI Taxonomy" id="2480587"/>
    <lineage>
        <taxon>Eukaryota</taxon>
        <taxon>Fungi</taxon>
        <taxon>Dikarya</taxon>
        <taxon>Basidiomycota</taxon>
        <taxon>Agaricomycotina</taxon>
        <taxon>Agaricomycetes</taxon>
        <taxon>Agaricomycetidae</taxon>
        <taxon>Agaricales</taxon>
        <taxon>Agaricineae</taxon>
        <taxon>Strophariaceae</taxon>
        <taxon>Psilocybe</taxon>
    </lineage>
</organism>
<evidence type="ECO:0000313" key="14">
    <source>
        <dbReference type="EMBL" id="KAF5313192.1"/>
    </source>
</evidence>
<dbReference type="InterPro" id="IPR009000">
    <property type="entry name" value="Transl_B-barrel_sf"/>
</dbReference>
<dbReference type="CDD" id="cd15886">
    <property type="entry name" value="SNARE_SEC9N"/>
    <property type="match status" value="1"/>
</dbReference>
<keyword evidence="6" id="KW-0809">Transit peptide</keyword>
<dbReference type="CDD" id="cd03697">
    <property type="entry name" value="EFTU_II"/>
    <property type="match status" value="1"/>
</dbReference>
<dbReference type="Gene3D" id="1.20.5.110">
    <property type="match status" value="2"/>
</dbReference>
<evidence type="ECO:0000256" key="10">
    <source>
        <dbReference type="SAM" id="Coils"/>
    </source>
</evidence>
<feature type="compositionally biased region" description="Basic and acidic residues" evidence="11">
    <location>
        <begin position="358"/>
        <end position="372"/>
    </location>
</feature>
<dbReference type="PROSITE" id="PS00301">
    <property type="entry name" value="G_TR_1"/>
    <property type="match status" value="1"/>
</dbReference>
<dbReference type="GO" id="GO:0003924">
    <property type="term" value="F:GTPase activity"/>
    <property type="evidence" value="ECO:0007669"/>
    <property type="project" value="InterPro"/>
</dbReference>
<dbReference type="GO" id="GO:0005732">
    <property type="term" value="C:sno(s)RNA-containing ribonucleoprotein complex"/>
    <property type="evidence" value="ECO:0007669"/>
    <property type="project" value="InterPro"/>
</dbReference>
<dbReference type="CDD" id="cd15857">
    <property type="entry name" value="SNARE_SEC9C"/>
    <property type="match status" value="1"/>
</dbReference>
<dbReference type="OrthoDB" id="2067at2759"/>
<feature type="compositionally biased region" description="Basic and acidic residues" evidence="11">
    <location>
        <begin position="245"/>
        <end position="254"/>
    </location>
</feature>
<dbReference type="SUPFAM" id="SSF50465">
    <property type="entry name" value="EF-Tu/eEF-1alpha/eIF2-gamma C-terminal domain"/>
    <property type="match status" value="1"/>
</dbReference>
<evidence type="ECO:0000256" key="7">
    <source>
        <dbReference type="ARBA" id="ARBA00023128"/>
    </source>
</evidence>
<dbReference type="NCBIfam" id="TIGR00485">
    <property type="entry name" value="EF-Tu"/>
    <property type="match status" value="1"/>
</dbReference>
<dbReference type="CDD" id="cd01884">
    <property type="entry name" value="EF_Tu"/>
    <property type="match status" value="1"/>
</dbReference>
<dbReference type="Pfam" id="PF03144">
    <property type="entry name" value="GTP_EFTU_D2"/>
    <property type="match status" value="1"/>
</dbReference>
<evidence type="ECO:0000256" key="6">
    <source>
        <dbReference type="ARBA" id="ARBA00022946"/>
    </source>
</evidence>
<dbReference type="Gene3D" id="2.40.30.10">
    <property type="entry name" value="Translation factors"/>
    <property type="match status" value="2"/>
</dbReference>
<dbReference type="SUPFAM" id="SSF50447">
    <property type="entry name" value="Translation proteins"/>
    <property type="match status" value="1"/>
</dbReference>
<dbReference type="GO" id="GO:0034457">
    <property type="term" value="C:Mpp10 complex"/>
    <property type="evidence" value="ECO:0007669"/>
    <property type="project" value="InterPro"/>
</dbReference>
<feature type="compositionally biased region" description="Acidic residues" evidence="11">
    <location>
        <begin position="323"/>
        <end position="334"/>
    </location>
</feature>
<accession>A0A8H5AZZ4</accession>
<comment type="subcellular location">
    <subcellularLocation>
        <location evidence="1">Mitochondrion</location>
    </subcellularLocation>
</comment>
<name>A0A8H5AZZ4_9AGAR</name>
<keyword evidence="3" id="KW-0547">Nucleotide-binding</keyword>